<reference evidence="1 2" key="1">
    <citation type="journal article" date="2022" name="New Phytol.">
        <title>Ecological generalism drives hyperdiversity of secondary metabolite gene clusters in xylarialean endophytes.</title>
        <authorList>
            <person name="Franco M.E.E."/>
            <person name="Wisecaver J.H."/>
            <person name="Arnold A.E."/>
            <person name="Ju Y.M."/>
            <person name="Slot J.C."/>
            <person name="Ahrendt S."/>
            <person name="Moore L.P."/>
            <person name="Eastman K.E."/>
            <person name="Scott K."/>
            <person name="Konkel Z."/>
            <person name="Mondo S.J."/>
            <person name="Kuo A."/>
            <person name="Hayes R.D."/>
            <person name="Haridas S."/>
            <person name="Andreopoulos B."/>
            <person name="Riley R."/>
            <person name="LaButti K."/>
            <person name="Pangilinan J."/>
            <person name="Lipzen A."/>
            <person name="Amirebrahimi M."/>
            <person name="Yan J."/>
            <person name="Adam C."/>
            <person name="Keymanesh K."/>
            <person name="Ng V."/>
            <person name="Louie K."/>
            <person name="Northen T."/>
            <person name="Drula E."/>
            <person name="Henrissat B."/>
            <person name="Hsieh H.M."/>
            <person name="Youens-Clark K."/>
            <person name="Lutzoni F."/>
            <person name="Miadlikowska J."/>
            <person name="Eastwood D.C."/>
            <person name="Hamelin R.C."/>
            <person name="Grigoriev I.V."/>
            <person name="U'Ren J.M."/>
        </authorList>
    </citation>
    <scope>NUCLEOTIDE SEQUENCE [LARGE SCALE GENOMIC DNA]</scope>
    <source>
        <strain evidence="1 2">CBS 119005</strain>
    </source>
</reference>
<protein>
    <submittedName>
        <fullName evidence="1">Kinase-like domain-containing protein</fullName>
    </submittedName>
</protein>
<organism evidence="1 2">
    <name type="scientific">Hypoxylon rubiginosum</name>
    <dbReference type="NCBI Taxonomy" id="110542"/>
    <lineage>
        <taxon>Eukaryota</taxon>
        <taxon>Fungi</taxon>
        <taxon>Dikarya</taxon>
        <taxon>Ascomycota</taxon>
        <taxon>Pezizomycotina</taxon>
        <taxon>Sordariomycetes</taxon>
        <taxon>Xylariomycetidae</taxon>
        <taxon>Xylariales</taxon>
        <taxon>Hypoxylaceae</taxon>
        <taxon>Hypoxylon</taxon>
    </lineage>
</organism>
<name>A0ACB9YXP2_9PEZI</name>
<evidence type="ECO:0000313" key="2">
    <source>
        <dbReference type="Proteomes" id="UP001497700"/>
    </source>
</evidence>
<accession>A0ACB9YXP2</accession>
<dbReference type="Proteomes" id="UP001497700">
    <property type="component" value="Unassembled WGS sequence"/>
</dbReference>
<proteinExistence type="predicted"/>
<gene>
    <name evidence="1" type="ORF">F4820DRAFT_470944</name>
</gene>
<sequence length="233" mass="26456">MFRYYRSESGLTYSIQQVLQEKDFPPHHIYLATAGNNKYRILKDSLRGLSALHDQDIVHPDIKPNNILVQRRDPNSMDIDQVQLADLEDPAHVPLNCNIVGKQAGNWMWRSPEAHASGKCIYAVHKRVIFAVADHELAEGEDVLSHVLERQISYFADPEGLAAFLEYLSDSPWVEVFSVLRDSFNAENPRRPVSLWKDVDADLRDLVGGLTNFDPGKRPTALEALDHPWFNGV</sequence>
<evidence type="ECO:0000313" key="1">
    <source>
        <dbReference type="EMBL" id="KAI4864017.1"/>
    </source>
</evidence>
<keyword evidence="2" id="KW-1185">Reference proteome</keyword>
<comment type="caution">
    <text evidence="1">The sequence shown here is derived from an EMBL/GenBank/DDBJ whole genome shotgun (WGS) entry which is preliminary data.</text>
</comment>
<dbReference type="EMBL" id="MU393493">
    <property type="protein sequence ID" value="KAI4864017.1"/>
    <property type="molecule type" value="Genomic_DNA"/>
</dbReference>